<evidence type="ECO:0000313" key="4">
    <source>
        <dbReference type="Proteomes" id="UP001159405"/>
    </source>
</evidence>
<evidence type="ECO:0000313" key="3">
    <source>
        <dbReference type="EMBL" id="CAH3142250.1"/>
    </source>
</evidence>
<dbReference type="Pfam" id="PF00240">
    <property type="entry name" value="ubiquitin"/>
    <property type="match status" value="1"/>
</dbReference>
<dbReference type="InterPro" id="IPR000626">
    <property type="entry name" value="Ubiquitin-like_dom"/>
</dbReference>
<name>A0ABN8PEL1_9CNID</name>
<dbReference type="CDD" id="cd17039">
    <property type="entry name" value="Ubl_ubiquitin_like"/>
    <property type="match status" value="1"/>
</dbReference>
<dbReference type="PROSITE" id="PS50053">
    <property type="entry name" value="UBIQUITIN_2"/>
    <property type="match status" value="1"/>
</dbReference>
<proteinExistence type="predicted"/>
<dbReference type="SUPFAM" id="SSF54236">
    <property type="entry name" value="Ubiquitin-like"/>
    <property type="match status" value="1"/>
</dbReference>
<dbReference type="InterPro" id="IPR029071">
    <property type="entry name" value="Ubiquitin-like_domsf"/>
</dbReference>
<gene>
    <name evidence="3" type="ORF">PLOB_00042227</name>
</gene>
<dbReference type="Gene3D" id="3.10.20.90">
    <property type="entry name" value="Phosphatidylinositol 3-kinase Catalytic Subunit, Chain A, domain 1"/>
    <property type="match status" value="1"/>
</dbReference>
<feature type="region of interest" description="Disordered" evidence="1">
    <location>
        <begin position="254"/>
        <end position="291"/>
    </location>
</feature>
<feature type="region of interest" description="Disordered" evidence="1">
    <location>
        <begin position="187"/>
        <end position="213"/>
    </location>
</feature>
<feature type="non-terminal residue" evidence="3">
    <location>
        <position position="1"/>
    </location>
</feature>
<evidence type="ECO:0000256" key="1">
    <source>
        <dbReference type="SAM" id="MobiDB-lite"/>
    </source>
</evidence>
<protein>
    <recommendedName>
        <fullName evidence="2">Ubiquitin-like domain-containing protein</fullName>
    </recommendedName>
</protein>
<keyword evidence="4" id="KW-1185">Reference proteome</keyword>
<dbReference type="Proteomes" id="UP001159405">
    <property type="component" value="Unassembled WGS sequence"/>
</dbReference>
<reference evidence="3 4" key="1">
    <citation type="submission" date="2022-05" db="EMBL/GenBank/DDBJ databases">
        <authorList>
            <consortium name="Genoscope - CEA"/>
            <person name="William W."/>
        </authorList>
    </citation>
    <scope>NUCLEOTIDE SEQUENCE [LARGE SCALE GENOMIC DNA]</scope>
</reference>
<feature type="non-terminal residue" evidence="3">
    <location>
        <position position="569"/>
    </location>
</feature>
<accession>A0ABN8PEL1</accession>
<sequence>AKKSAKKKLERPHATELSKNMGFCRTDVQEDDLFPVLNLRDRMLILVYHRRERLELTMPHTTNVIDLKLKIQSLTQILPRNQKLFFRGTQLLDKQILKEFKQDVVSLSLVAGPIKGGGKCSLPPAKEIEEWFISSYQKSIGNTVTKEAIFNSACEHFKGDVDTGCLEGPHEDKDTAGLEGPPCDVDITGPEGPPGDVDTTSSEGPPGDVKITGKAGISDEVNIEGIPDDVDTTCTEGPQGDVDTPAVEGTSHYVDTTGTERPQGDVDTPAVEGTVDNGDTKGTEGPQSDVDTSAIRGTIDYMDTTGTEGPQSLDEGDVDTTGLERKPGNEDLFHTGLEEPLQKSETATFAPLDQDGLPDLWEMPDWDDTGISTKPLVFEQKSFLSKSWSNTKIKEIKPKDLNCSSFEQLLAEKIPCPSMRMNNSERIRIYQESSQCSNNIDNTFRAFLCYAFPPLEISTKVAKEFRDLTYESDRFPQYTCICLSRLRNKIRVSIRCEICKLYEESCLRRGQFIKLGKSTQKEFDGISQVVAHHQSRVHQSAAMYLSGSKELDEDVSSNRGVVGDAKPLP</sequence>
<comment type="caution">
    <text evidence="3">The sequence shown here is derived from an EMBL/GenBank/DDBJ whole genome shotgun (WGS) entry which is preliminary data.</text>
</comment>
<dbReference type="EMBL" id="CALNXK010000068">
    <property type="protein sequence ID" value="CAH3142250.1"/>
    <property type="molecule type" value="Genomic_DNA"/>
</dbReference>
<evidence type="ECO:0000259" key="2">
    <source>
        <dbReference type="PROSITE" id="PS50053"/>
    </source>
</evidence>
<organism evidence="3 4">
    <name type="scientific">Porites lobata</name>
    <dbReference type="NCBI Taxonomy" id="104759"/>
    <lineage>
        <taxon>Eukaryota</taxon>
        <taxon>Metazoa</taxon>
        <taxon>Cnidaria</taxon>
        <taxon>Anthozoa</taxon>
        <taxon>Hexacorallia</taxon>
        <taxon>Scleractinia</taxon>
        <taxon>Fungiina</taxon>
        <taxon>Poritidae</taxon>
        <taxon>Porites</taxon>
    </lineage>
</organism>
<feature type="domain" description="Ubiquitin-like" evidence="2">
    <location>
        <begin position="43"/>
        <end position="117"/>
    </location>
</feature>